<dbReference type="SUPFAM" id="SSF54593">
    <property type="entry name" value="Glyoxalase/Bleomycin resistance protein/Dihydroxybiphenyl dioxygenase"/>
    <property type="match status" value="1"/>
</dbReference>
<dbReference type="PANTHER" id="PTHR43048:SF3">
    <property type="entry name" value="METHYLMALONYL-COA EPIMERASE, MITOCHONDRIAL"/>
    <property type="match status" value="1"/>
</dbReference>
<dbReference type="EMBL" id="LTAZ01000010">
    <property type="protein sequence ID" value="KYH24986.1"/>
    <property type="molecule type" value="Genomic_DNA"/>
</dbReference>
<dbReference type="GO" id="GO:0046491">
    <property type="term" value="P:L-methylmalonyl-CoA metabolic process"/>
    <property type="evidence" value="ECO:0007669"/>
    <property type="project" value="TreeGrafter"/>
</dbReference>
<dbReference type="RefSeq" id="WP_066383994.1">
    <property type="nucleotide sequence ID" value="NZ_LTAZ01000010.1"/>
</dbReference>
<dbReference type="CDD" id="cd06587">
    <property type="entry name" value="VOC"/>
    <property type="match status" value="1"/>
</dbReference>
<dbReference type="Pfam" id="PF00903">
    <property type="entry name" value="Glyoxalase"/>
    <property type="match status" value="1"/>
</dbReference>
<name>A0A151ABA7_9EURY</name>
<dbReference type="Proteomes" id="UP000075321">
    <property type="component" value="Unassembled WGS sequence"/>
</dbReference>
<dbReference type="InterPro" id="IPR029068">
    <property type="entry name" value="Glyas_Bleomycin-R_OHBP_Dase"/>
</dbReference>
<dbReference type="PATRIC" id="fig|1008153.3.peg.3026"/>
<keyword evidence="4" id="KW-1185">Reference proteome</keyword>
<dbReference type="PANTHER" id="PTHR43048">
    <property type="entry name" value="METHYLMALONYL-COA EPIMERASE"/>
    <property type="match status" value="1"/>
</dbReference>
<evidence type="ECO:0000313" key="4">
    <source>
        <dbReference type="Proteomes" id="UP000075321"/>
    </source>
</evidence>
<evidence type="ECO:0000259" key="2">
    <source>
        <dbReference type="PROSITE" id="PS51819"/>
    </source>
</evidence>
<keyword evidence="1" id="KW-0479">Metal-binding</keyword>
<dbReference type="GO" id="GO:0046872">
    <property type="term" value="F:metal ion binding"/>
    <property type="evidence" value="ECO:0007669"/>
    <property type="project" value="UniProtKB-KW"/>
</dbReference>
<dbReference type="InterPro" id="IPR004360">
    <property type="entry name" value="Glyas_Fos-R_dOase_dom"/>
</dbReference>
<evidence type="ECO:0000256" key="1">
    <source>
        <dbReference type="ARBA" id="ARBA00022723"/>
    </source>
</evidence>
<dbReference type="Gene3D" id="3.10.180.10">
    <property type="entry name" value="2,3-Dihydroxybiphenyl 1,2-Dioxygenase, domain 1"/>
    <property type="match status" value="1"/>
</dbReference>
<proteinExistence type="predicted"/>
<comment type="caution">
    <text evidence="3">The sequence shown here is derived from an EMBL/GenBank/DDBJ whole genome shotgun (WGS) entry which is preliminary data.</text>
</comment>
<dbReference type="AlphaFoldDB" id="A0A151ABA7"/>
<gene>
    <name evidence="3" type="ORF">HAPAU_29380</name>
</gene>
<reference evidence="3 4" key="1">
    <citation type="submission" date="2016-02" db="EMBL/GenBank/DDBJ databases">
        <title>Genome sequence of Halalkalicoccus paucihalophilus DSM 24557.</title>
        <authorList>
            <person name="Poehlein A."/>
            <person name="Daniel R."/>
        </authorList>
    </citation>
    <scope>NUCLEOTIDE SEQUENCE [LARGE SCALE GENOMIC DNA]</scope>
    <source>
        <strain evidence="3 4">DSM 24557</strain>
    </source>
</reference>
<organism evidence="3 4">
    <name type="scientific">Halalkalicoccus paucihalophilus</name>
    <dbReference type="NCBI Taxonomy" id="1008153"/>
    <lineage>
        <taxon>Archaea</taxon>
        <taxon>Methanobacteriati</taxon>
        <taxon>Methanobacteriota</taxon>
        <taxon>Stenosarchaea group</taxon>
        <taxon>Halobacteria</taxon>
        <taxon>Halobacteriales</taxon>
        <taxon>Halococcaceae</taxon>
        <taxon>Halalkalicoccus</taxon>
    </lineage>
</organism>
<dbReference type="OrthoDB" id="358887at2157"/>
<dbReference type="InterPro" id="IPR051785">
    <property type="entry name" value="MMCE/EMCE_epimerase"/>
</dbReference>
<evidence type="ECO:0000313" key="3">
    <source>
        <dbReference type="EMBL" id="KYH24986.1"/>
    </source>
</evidence>
<accession>A0A151ABA7</accession>
<dbReference type="GO" id="GO:0004493">
    <property type="term" value="F:methylmalonyl-CoA epimerase activity"/>
    <property type="evidence" value="ECO:0007669"/>
    <property type="project" value="TreeGrafter"/>
</dbReference>
<sequence length="124" mass="13932">MDVLHTAIWVDDIDAQLDFYCDGLGLEQTREFDLDGITNTYVAGESDTEIQFKHDDTERNPEPTGIDHLAVEVADMAETIETVVERNDSVVVEDPRTIEEMGIRIAFVTDPEGYVVELIETLEA</sequence>
<feature type="domain" description="VOC" evidence="2">
    <location>
        <begin position="2"/>
        <end position="121"/>
    </location>
</feature>
<dbReference type="InterPro" id="IPR037523">
    <property type="entry name" value="VOC_core"/>
</dbReference>
<dbReference type="PROSITE" id="PS51819">
    <property type="entry name" value="VOC"/>
    <property type="match status" value="1"/>
</dbReference>
<protein>
    <submittedName>
        <fullName evidence="3">Glyoxalase I</fullName>
    </submittedName>
</protein>